<dbReference type="InterPro" id="IPR023806">
    <property type="entry name" value="CHP03905"/>
</dbReference>
<accession>A0A645A9I3</accession>
<evidence type="ECO:0000256" key="5">
    <source>
        <dbReference type="ARBA" id="ARBA00047754"/>
    </source>
</evidence>
<proteinExistence type="inferred from homology"/>
<evidence type="ECO:0000259" key="6">
    <source>
        <dbReference type="Pfam" id="PF12637"/>
    </source>
</evidence>
<dbReference type="AlphaFoldDB" id="A0A645A9I3"/>
<evidence type="ECO:0000313" key="7">
    <source>
        <dbReference type="EMBL" id="MPM49849.1"/>
    </source>
</evidence>
<dbReference type="GO" id="GO:0004748">
    <property type="term" value="F:ribonucleoside-diphosphate reductase activity, thioredoxin disulfide as acceptor"/>
    <property type="evidence" value="ECO:0007669"/>
    <property type="project" value="UniProtKB-EC"/>
</dbReference>
<evidence type="ECO:0000256" key="4">
    <source>
        <dbReference type="ARBA" id="ARBA00022741"/>
    </source>
</evidence>
<keyword evidence="3" id="KW-0237">DNA synthesis</keyword>
<comment type="catalytic activity">
    <reaction evidence="5">
        <text>a 2'-deoxyribonucleoside 5'-diphosphate + [thioredoxin]-disulfide + H2O = a ribonucleoside 5'-diphosphate + [thioredoxin]-dithiol</text>
        <dbReference type="Rhea" id="RHEA:23252"/>
        <dbReference type="Rhea" id="RHEA-COMP:10698"/>
        <dbReference type="Rhea" id="RHEA-COMP:10700"/>
        <dbReference type="ChEBI" id="CHEBI:15377"/>
        <dbReference type="ChEBI" id="CHEBI:29950"/>
        <dbReference type="ChEBI" id="CHEBI:50058"/>
        <dbReference type="ChEBI" id="CHEBI:57930"/>
        <dbReference type="ChEBI" id="CHEBI:73316"/>
        <dbReference type="EC" id="1.17.4.1"/>
    </reaction>
</comment>
<reference evidence="7" key="1">
    <citation type="submission" date="2019-08" db="EMBL/GenBank/DDBJ databases">
        <authorList>
            <person name="Kucharzyk K."/>
            <person name="Murdoch R.W."/>
            <person name="Higgins S."/>
            <person name="Loffler F."/>
        </authorList>
    </citation>
    <scope>NUCLEOTIDE SEQUENCE</scope>
</reference>
<sequence>MRYKYETKGTCSKLIEFTVEDGILKDVKYTGGCNGNLQGISGLVEGMRVEDVIDKLKGLSCGMKSTSCPDQLARALSVVIEKQKNS</sequence>
<protein>
    <recommendedName>
        <fullName evidence="2">ribonucleoside-diphosphate reductase</fullName>
        <ecNumber evidence="2">1.17.4.1</ecNumber>
    </recommendedName>
</protein>
<evidence type="ECO:0000256" key="1">
    <source>
        <dbReference type="ARBA" id="ARBA00007405"/>
    </source>
</evidence>
<dbReference type="GO" id="GO:0000166">
    <property type="term" value="F:nucleotide binding"/>
    <property type="evidence" value="ECO:0007669"/>
    <property type="project" value="UniProtKB-KW"/>
</dbReference>
<name>A0A645A9I3_9ZZZZ</name>
<organism evidence="7">
    <name type="scientific">bioreactor metagenome</name>
    <dbReference type="NCBI Taxonomy" id="1076179"/>
    <lineage>
        <taxon>unclassified sequences</taxon>
        <taxon>metagenomes</taxon>
        <taxon>ecological metagenomes</taxon>
    </lineage>
</organism>
<gene>
    <name evidence="7" type="ORF">SDC9_96582</name>
</gene>
<comment type="caution">
    <text evidence="7">The sequence shown here is derived from an EMBL/GenBank/DDBJ whole genome shotgun (WGS) entry which is preliminary data.</text>
</comment>
<dbReference type="GO" id="GO:0071897">
    <property type="term" value="P:DNA biosynthetic process"/>
    <property type="evidence" value="ECO:0007669"/>
    <property type="project" value="UniProtKB-KW"/>
</dbReference>
<dbReference type="InterPro" id="IPR024434">
    <property type="entry name" value="TSCPD_dom"/>
</dbReference>
<dbReference type="NCBIfam" id="TIGR03905">
    <property type="entry name" value="TIGR03905_4_Cys"/>
    <property type="match status" value="1"/>
</dbReference>
<dbReference type="EMBL" id="VSSQ01012700">
    <property type="protein sequence ID" value="MPM49849.1"/>
    <property type="molecule type" value="Genomic_DNA"/>
</dbReference>
<dbReference type="Pfam" id="PF12637">
    <property type="entry name" value="TSCPD"/>
    <property type="match status" value="1"/>
</dbReference>
<keyword evidence="4" id="KW-0547">Nucleotide-binding</keyword>
<evidence type="ECO:0000256" key="3">
    <source>
        <dbReference type="ARBA" id="ARBA00022634"/>
    </source>
</evidence>
<feature type="domain" description="TSCPD" evidence="6">
    <location>
        <begin position="4"/>
        <end position="77"/>
    </location>
</feature>
<comment type="similarity">
    <text evidence="1">Belongs to the ribonucleoside diphosphate reductase class-2 family.</text>
</comment>
<dbReference type="EC" id="1.17.4.1" evidence="2"/>
<evidence type="ECO:0000256" key="2">
    <source>
        <dbReference type="ARBA" id="ARBA00012274"/>
    </source>
</evidence>